<reference evidence="2 3" key="1">
    <citation type="submission" date="2024-09" db="EMBL/GenBank/DDBJ databases">
        <authorList>
            <person name="Sun Q."/>
            <person name="Mori K."/>
        </authorList>
    </citation>
    <scope>NUCLEOTIDE SEQUENCE [LARGE SCALE GENOMIC DNA]</scope>
    <source>
        <strain evidence="2 3">CCM 7957</strain>
    </source>
</reference>
<sequence length="289" mass="29891">MVPPVALTHARGTTLLKWHRARRTAADAPFTAERIVEGLRAGASVEVDLRIHADHGFAILHDDDLAGATTGRGRVSTTTAAGLRTLTLRDETRRDSRHPVLLLDDLAELLAGPALGSSAMLQLDFKQDARALDARSVAAFAAAVEPIAAHLILSCGDAAAVTVLTDAAPGIAVGYDPCHRGAAAAALSSKDYAGFVERARLASPRAPMIYLEIPLILGAADDGIDLVAAFHAHGAQVDAYTLGGPANTGMTPIVSRLLALGVDQLTVDDPAGVLALMTAATGTRADQVP</sequence>
<name>A0ABV6H6P9_9ACTN</name>
<dbReference type="SUPFAM" id="SSF51695">
    <property type="entry name" value="PLC-like phosphodiesterases"/>
    <property type="match status" value="1"/>
</dbReference>
<dbReference type="InterPro" id="IPR017946">
    <property type="entry name" value="PLC-like_Pdiesterase_TIM-brl"/>
</dbReference>
<proteinExistence type="predicted"/>
<dbReference type="Gene3D" id="3.20.20.190">
    <property type="entry name" value="Phosphatidylinositol (PI) phosphodiesterase"/>
    <property type="match status" value="1"/>
</dbReference>
<dbReference type="InterPro" id="IPR030395">
    <property type="entry name" value="GP_PDE_dom"/>
</dbReference>
<dbReference type="PANTHER" id="PTHR46211:SF14">
    <property type="entry name" value="GLYCEROPHOSPHODIESTER PHOSPHODIESTERASE"/>
    <property type="match status" value="1"/>
</dbReference>
<dbReference type="PANTHER" id="PTHR46211">
    <property type="entry name" value="GLYCEROPHOSPHORYL DIESTER PHOSPHODIESTERASE"/>
    <property type="match status" value="1"/>
</dbReference>
<dbReference type="EMBL" id="JBHLWV010000016">
    <property type="protein sequence ID" value="MFC0314555.1"/>
    <property type="molecule type" value="Genomic_DNA"/>
</dbReference>
<feature type="domain" description="GP-PDE" evidence="1">
    <location>
        <begin position="40"/>
        <end position="270"/>
    </location>
</feature>
<keyword evidence="3" id="KW-1185">Reference proteome</keyword>
<organism evidence="2 3">
    <name type="scientific">Gordonia phosphorivorans</name>
    <dbReference type="NCBI Taxonomy" id="1056982"/>
    <lineage>
        <taxon>Bacteria</taxon>
        <taxon>Bacillati</taxon>
        <taxon>Actinomycetota</taxon>
        <taxon>Actinomycetes</taxon>
        <taxon>Mycobacteriales</taxon>
        <taxon>Gordoniaceae</taxon>
        <taxon>Gordonia</taxon>
    </lineage>
</organism>
<protein>
    <submittedName>
        <fullName evidence="2">Glycerophosphodiester phosphodiesterase</fullName>
    </submittedName>
</protein>
<dbReference type="Proteomes" id="UP001589783">
    <property type="component" value="Unassembled WGS sequence"/>
</dbReference>
<accession>A0ABV6H6P9</accession>
<dbReference type="RefSeq" id="WP_382362441.1">
    <property type="nucleotide sequence ID" value="NZ_JBHLWV010000016.1"/>
</dbReference>
<evidence type="ECO:0000313" key="2">
    <source>
        <dbReference type="EMBL" id="MFC0314555.1"/>
    </source>
</evidence>
<evidence type="ECO:0000259" key="1">
    <source>
        <dbReference type="Pfam" id="PF03009"/>
    </source>
</evidence>
<gene>
    <name evidence="2" type="ORF">ACFFJD_06790</name>
</gene>
<dbReference type="Pfam" id="PF03009">
    <property type="entry name" value="GDPD"/>
    <property type="match status" value="1"/>
</dbReference>
<evidence type="ECO:0000313" key="3">
    <source>
        <dbReference type="Proteomes" id="UP001589783"/>
    </source>
</evidence>
<comment type="caution">
    <text evidence="2">The sequence shown here is derived from an EMBL/GenBank/DDBJ whole genome shotgun (WGS) entry which is preliminary data.</text>
</comment>